<accession>A0A3D9RV38</accession>
<dbReference type="GO" id="GO:0008124">
    <property type="term" value="F:4-alpha-hydroxytetrahydrobiopterin dehydratase activity"/>
    <property type="evidence" value="ECO:0007669"/>
    <property type="project" value="UniProtKB-EC"/>
</dbReference>
<dbReference type="AlphaFoldDB" id="A0A3D9RV38"/>
<evidence type="ECO:0000313" key="6">
    <source>
        <dbReference type="Proteomes" id="UP000256304"/>
    </source>
</evidence>
<dbReference type="Gene3D" id="3.30.1360.20">
    <property type="entry name" value="Transcriptional coactivator/pterin dehydratase"/>
    <property type="match status" value="1"/>
</dbReference>
<dbReference type="InterPro" id="IPR036428">
    <property type="entry name" value="PCD_sf"/>
</dbReference>
<comment type="similarity">
    <text evidence="2">Belongs to the pterin-4-alpha-carbinolamine dehydratase family.</text>
</comment>
<evidence type="ECO:0000256" key="3">
    <source>
        <dbReference type="ARBA" id="ARBA00013252"/>
    </source>
</evidence>
<evidence type="ECO:0000256" key="2">
    <source>
        <dbReference type="ARBA" id="ARBA00006472"/>
    </source>
</evidence>
<dbReference type="CDD" id="cd00488">
    <property type="entry name" value="PCD_DCoH"/>
    <property type="match status" value="1"/>
</dbReference>
<gene>
    <name evidence="5" type="ORF">A8990_11629</name>
</gene>
<dbReference type="GO" id="GO:0006729">
    <property type="term" value="P:tetrahydrobiopterin biosynthetic process"/>
    <property type="evidence" value="ECO:0007669"/>
    <property type="project" value="InterPro"/>
</dbReference>
<sequence>MAKLEKMAQDAADAAIATLPGWSRQDEKWMQGSYRFSTYPAAIAFVDRVAEIAEAMNHHPFIAIDYKKVTLRLTTWHSGGLTELDMESARRYNETYETSTGERG</sequence>
<dbReference type="RefSeq" id="WP_342772848.1">
    <property type="nucleotide sequence ID" value="NZ_QTTN01000016.1"/>
</dbReference>
<evidence type="ECO:0000313" key="5">
    <source>
        <dbReference type="EMBL" id="REE83850.1"/>
    </source>
</evidence>
<comment type="catalytic activity">
    <reaction evidence="1">
        <text>(4aS,6R)-4a-hydroxy-L-erythro-5,6,7,8-tetrahydrobiopterin = (6R)-L-erythro-6,7-dihydrobiopterin + H2O</text>
        <dbReference type="Rhea" id="RHEA:11920"/>
        <dbReference type="ChEBI" id="CHEBI:15377"/>
        <dbReference type="ChEBI" id="CHEBI:15642"/>
        <dbReference type="ChEBI" id="CHEBI:43120"/>
        <dbReference type="EC" id="4.2.1.96"/>
    </reaction>
</comment>
<keyword evidence="4" id="KW-0456">Lyase</keyword>
<dbReference type="NCBIfam" id="NF002017">
    <property type="entry name" value="PRK00823.1-2"/>
    <property type="match status" value="1"/>
</dbReference>
<name>A0A3D9RV38_9BACL</name>
<dbReference type="SUPFAM" id="SSF55248">
    <property type="entry name" value="PCD-like"/>
    <property type="match status" value="1"/>
</dbReference>
<evidence type="ECO:0000256" key="4">
    <source>
        <dbReference type="ARBA" id="ARBA00023239"/>
    </source>
</evidence>
<organism evidence="5 6">
    <name type="scientific">Paenibacillus taihuensis</name>
    <dbReference type="NCBI Taxonomy" id="1156355"/>
    <lineage>
        <taxon>Bacteria</taxon>
        <taxon>Bacillati</taxon>
        <taxon>Bacillota</taxon>
        <taxon>Bacilli</taxon>
        <taxon>Bacillales</taxon>
        <taxon>Paenibacillaceae</taxon>
        <taxon>Paenibacillus</taxon>
    </lineage>
</organism>
<dbReference type="EC" id="4.2.1.96" evidence="3"/>
<comment type="caution">
    <text evidence="5">The sequence shown here is derived from an EMBL/GenBank/DDBJ whole genome shotgun (WGS) entry which is preliminary data.</text>
</comment>
<keyword evidence="6" id="KW-1185">Reference proteome</keyword>
<protein>
    <recommendedName>
        <fullName evidence="3">4a-hydroxytetrahydrobiopterin dehydratase</fullName>
        <ecNumber evidence="3">4.2.1.96</ecNumber>
    </recommendedName>
</protein>
<dbReference type="Pfam" id="PF01329">
    <property type="entry name" value="Pterin_4a"/>
    <property type="match status" value="1"/>
</dbReference>
<evidence type="ECO:0000256" key="1">
    <source>
        <dbReference type="ARBA" id="ARBA00001554"/>
    </source>
</evidence>
<dbReference type="PANTHER" id="PTHR12599">
    <property type="entry name" value="PTERIN-4-ALPHA-CARBINOLAMINE DEHYDRATASE"/>
    <property type="match status" value="1"/>
</dbReference>
<dbReference type="Proteomes" id="UP000256304">
    <property type="component" value="Unassembled WGS sequence"/>
</dbReference>
<reference evidence="5 6" key="1">
    <citation type="submission" date="2018-08" db="EMBL/GenBank/DDBJ databases">
        <title>Genomic Encyclopedia of Type Strains, Phase III (KMG-III): the genomes of soil and plant-associated and newly described type strains.</title>
        <authorList>
            <person name="Whitman W."/>
        </authorList>
    </citation>
    <scope>NUCLEOTIDE SEQUENCE [LARGE SCALE GENOMIC DNA]</scope>
    <source>
        <strain evidence="5 6">CGMCC 1.10966</strain>
    </source>
</reference>
<dbReference type="InterPro" id="IPR001533">
    <property type="entry name" value="Pterin_deHydtase"/>
</dbReference>
<dbReference type="EMBL" id="QTTN01000016">
    <property type="protein sequence ID" value="REE83850.1"/>
    <property type="molecule type" value="Genomic_DNA"/>
</dbReference>
<proteinExistence type="inferred from homology"/>
<dbReference type="PANTHER" id="PTHR12599:SF0">
    <property type="entry name" value="PTERIN-4-ALPHA-CARBINOLAMINE DEHYDRATASE"/>
    <property type="match status" value="1"/>
</dbReference>